<dbReference type="Gene3D" id="3.40.50.300">
    <property type="entry name" value="P-loop containing nucleotide triphosphate hydrolases"/>
    <property type="match status" value="1"/>
</dbReference>
<evidence type="ECO:0000256" key="2">
    <source>
        <dbReference type="ARBA" id="ARBA00022806"/>
    </source>
</evidence>
<dbReference type="GO" id="GO:0003676">
    <property type="term" value="F:nucleic acid binding"/>
    <property type="evidence" value="ECO:0007669"/>
    <property type="project" value="InterPro"/>
</dbReference>
<dbReference type="InterPro" id="IPR027417">
    <property type="entry name" value="P-loop_NTPase"/>
</dbReference>
<dbReference type="EMBL" id="PTIU01000015">
    <property type="protein sequence ID" value="PPK54363.1"/>
    <property type="molecule type" value="Genomic_DNA"/>
</dbReference>
<sequence>MLPIDDILPNLKAALEAHNTALLQAPPGAGKTTRVPLALLDAPWRGDGRILMLEPRRLAARSAARFMARQLGEKPGQTVGYRTRLDTKVSSATRIEVVTEGILTRLIQNDPMLEAYSAVLFDEFHELLIAPK</sequence>
<evidence type="ECO:0000259" key="3">
    <source>
        <dbReference type="PROSITE" id="PS51192"/>
    </source>
</evidence>
<feature type="domain" description="Helicase ATP-binding" evidence="3">
    <location>
        <begin position="12"/>
        <end position="132"/>
    </location>
</feature>
<reference evidence="4 7" key="1">
    <citation type="submission" date="2018-02" db="EMBL/GenBank/DDBJ databases">
        <title>Deep subsurface shale carbon reservoir microbial communities from Ohio and West Virginia, USA.</title>
        <authorList>
            <person name="Wrighton K."/>
        </authorList>
    </citation>
    <scope>NUCLEOTIDE SEQUENCE [LARGE SCALE GENOMIC DNA]</scope>
    <source>
        <strain evidence="4 7">UTICA-S1B6</strain>
    </source>
</reference>
<organism evidence="5 6">
    <name type="scientific">Marinobacter persicus</name>
    <dbReference type="NCBI Taxonomy" id="930118"/>
    <lineage>
        <taxon>Bacteria</taxon>
        <taxon>Pseudomonadati</taxon>
        <taxon>Pseudomonadota</taxon>
        <taxon>Gammaproteobacteria</taxon>
        <taxon>Pseudomonadales</taxon>
        <taxon>Marinobacteraceae</taxon>
        <taxon>Marinobacter</taxon>
    </lineage>
</organism>
<keyword evidence="7" id="KW-1185">Reference proteome</keyword>
<accession>A0A2S6G5J7</accession>
<dbReference type="PANTHER" id="PTHR43519">
    <property type="entry name" value="ATP-DEPENDENT RNA HELICASE HRPB"/>
    <property type="match status" value="1"/>
</dbReference>
<dbReference type="InterPro" id="IPR011545">
    <property type="entry name" value="DEAD/DEAH_box_helicase_dom"/>
</dbReference>
<dbReference type="AlphaFoldDB" id="A0A2S6G5J7"/>
<proteinExistence type="predicted"/>
<protein>
    <recommendedName>
        <fullName evidence="3">Helicase ATP-binding domain-containing protein</fullName>
    </recommendedName>
</protein>
<evidence type="ECO:0000256" key="1">
    <source>
        <dbReference type="ARBA" id="ARBA00022801"/>
    </source>
</evidence>
<dbReference type="Proteomes" id="UP000239446">
    <property type="component" value="Unassembled WGS sequence"/>
</dbReference>
<evidence type="ECO:0000313" key="6">
    <source>
        <dbReference type="Proteomes" id="UP000239446"/>
    </source>
</evidence>
<dbReference type="GO" id="GO:0004386">
    <property type="term" value="F:helicase activity"/>
    <property type="evidence" value="ECO:0007669"/>
    <property type="project" value="UniProtKB-KW"/>
</dbReference>
<keyword evidence="2" id="KW-0547">Nucleotide-binding</keyword>
<dbReference type="EMBL" id="PTIT01000016">
    <property type="protein sequence ID" value="PPK51087.1"/>
    <property type="molecule type" value="Genomic_DNA"/>
</dbReference>
<dbReference type="PANTHER" id="PTHR43519:SF1">
    <property type="entry name" value="ATP-DEPENDENT RNA HELICASE HRPB"/>
    <property type="match status" value="1"/>
</dbReference>
<reference evidence="5 6" key="2">
    <citation type="submission" date="2018-02" db="EMBL/GenBank/DDBJ databases">
        <title>Subsurface microbial communities from deep shales in Ohio and West Virginia, USA.</title>
        <authorList>
            <person name="Wrighton K."/>
        </authorList>
    </citation>
    <scope>NUCLEOTIDE SEQUENCE [LARGE SCALE GENOMIC DNA]</scope>
    <source>
        <strain evidence="5 6">UTICA-S1B9</strain>
    </source>
</reference>
<evidence type="ECO:0000313" key="4">
    <source>
        <dbReference type="EMBL" id="PPK51087.1"/>
    </source>
</evidence>
<evidence type="ECO:0000313" key="7">
    <source>
        <dbReference type="Proteomes" id="UP000239648"/>
    </source>
</evidence>
<keyword evidence="1" id="KW-0378">Hydrolase</keyword>
<dbReference type="InterPro" id="IPR014001">
    <property type="entry name" value="Helicase_ATP-bd"/>
</dbReference>
<dbReference type="GO" id="GO:0016787">
    <property type="term" value="F:hydrolase activity"/>
    <property type="evidence" value="ECO:0007669"/>
    <property type="project" value="UniProtKB-KW"/>
</dbReference>
<keyword evidence="2" id="KW-0067">ATP-binding</keyword>
<gene>
    <name evidence="5" type="ORF">B0H24_101523</name>
    <name evidence="4" type="ORF">BY455_11645</name>
</gene>
<dbReference type="GO" id="GO:0005524">
    <property type="term" value="F:ATP binding"/>
    <property type="evidence" value="ECO:0007669"/>
    <property type="project" value="InterPro"/>
</dbReference>
<name>A0A2S6G5J7_9GAMM</name>
<dbReference type="SUPFAM" id="SSF52540">
    <property type="entry name" value="P-loop containing nucleoside triphosphate hydrolases"/>
    <property type="match status" value="1"/>
</dbReference>
<dbReference type="Pfam" id="PF00270">
    <property type="entry name" value="DEAD"/>
    <property type="match status" value="1"/>
</dbReference>
<keyword evidence="2" id="KW-0347">Helicase</keyword>
<comment type="caution">
    <text evidence="5">The sequence shown here is derived from an EMBL/GenBank/DDBJ whole genome shotgun (WGS) entry which is preliminary data.</text>
</comment>
<evidence type="ECO:0000313" key="5">
    <source>
        <dbReference type="EMBL" id="PPK54363.1"/>
    </source>
</evidence>
<dbReference type="PROSITE" id="PS51192">
    <property type="entry name" value="HELICASE_ATP_BIND_1"/>
    <property type="match status" value="1"/>
</dbReference>
<dbReference type="Proteomes" id="UP000239648">
    <property type="component" value="Unassembled WGS sequence"/>
</dbReference>